<dbReference type="NCBIfam" id="TIGR02937">
    <property type="entry name" value="sigma70-ECF"/>
    <property type="match status" value="1"/>
</dbReference>
<dbReference type="GO" id="GO:0003677">
    <property type="term" value="F:DNA binding"/>
    <property type="evidence" value="ECO:0007669"/>
    <property type="project" value="UniProtKB-KW"/>
</dbReference>
<name>A0A2X4U1H0_9NOCA</name>
<dbReference type="Proteomes" id="UP000249091">
    <property type="component" value="Chromosome 1"/>
</dbReference>
<evidence type="ECO:0000256" key="4">
    <source>
        <dbReference type="ARBA" id="ARBA00023125"/>
    </source>
</evidence>
<reference evidence="8 9" key="1">
    <citation type="submission" date="2018-06" db="EMBL/GenBank/DDBJ databases">
        <authorList>
            <consortium name="Pathogen Informatics"/>
            <person name="Doyle S."/>
        </authorList>
    </citation>
    <scope>NUCLEOTIDE SEQUENCE [LARGE SCALE GENOMIC DNA]</scope>
    <source>
        <strain evidence="8 9">NCTC10994</strain>
    </source>
</reference>
<dbReference type="SUPFAM" id="SSF88946">
    <property type="entry name" value="Sigma2 domain of RNA polymerase sigma factors"/>
    <property type="match status" value="1"/>
</dbReference>
<organism evidence="8 9">
    <name type="scientific">Rhodococcus coprophilus</name>
    <dbReference type="NCBI Taxonomy" id="38310"/>
    <lineage>
        <taxon>Bacteria</taxon>
        <taxon>Bacillati</taxon>
        <taxon>Actinomycetota</taxon>
        <taxon>Actinomycetes</taxon>
        <taxon>Mycobacteriales</taxon>
        <taxon>Nocardiaceae</taxon>
        <taxon>Rhodococcus</taxon>
    </lineage>
</organism>
<protein>
    <submittedName>
        <fullName evidence="8">Sigma-70 factor</fullName>
    </submittedName>
</protein>
<evidence type="ECO:0000256" key="1">
    <source>
        <dbReference type="ARBA" id="ARBA00010641"/>
    </source>
</evidence>
<dbReference type="EMBL" id="LS483468">
    <property type="protein sequence ID" value="SQI33647.1"/>
    <property type="molecule type" value="Genomic_DNA"/>
</dbReference>
<evidence type="ECO:0000259" key="7">
    <source>
        <dbReference type="Pfam" id="PF08281"/>
    </source>
</evidence>
<feature type="domain" description="RNA polymerase sigma-70 region 2" evidence="6">
    <location>
        <begin position="46"/>
        <end position="112"/>
    </location>
</feature>
<dbReference type="GO" id="GO:0006352">
    <property type="term" value="P:DNA-templated transcription initiation"/>
    <property type="evidence" value="ECO:0007669"/>
    <property type="project" value="InterPro"/>
</dbReference>
<proteinExistence type="inferred from homology"/>
<feature type="domain" description="RNA polymerase sigma factor 70 region 4 type 2" evidence="7">
    <location>
        <begin position="142"/>
        <end position="193"/>
    </location>
</feature>
<dbReference type="Pfam" id="PF04542">
    <property type="entry name" value="Sigma70_r2"/>
    <property type="match status" value="1"/>
</dbReference>
<dbReference type="CDD" id="cd06171">
    <property type="entry name" value="Sigma70_r4"/>
    <property type="match status" value="1"/>
</dbReference>
<keyword evidence="9" id="KW-1185">Reference proteome</keyword>
<dbReference type="NCBIfam" id="NF007225">
    <property type="entry name" value="PRK09643.1"/>
    <property type="match status" value="1"/>
</dbReference>
<evidence type="ECO:0000256" key="2">
    <source>
        <dbReference type="ARBA" id="ARBA00023015"/>
    </source>
</evidence>
<dbReference type="InterPro" id="IPR014284">
    <property type="entry name" value="RNA_pol_sigma-70_dom"/>
</dbReference>
<evidence type="ECO:0000313" key="8">
    <source>
        <dbReference type="EMBL" id="SQI33647.1"/>
    </source>
</evidence>
<dbReference type="InterPro" id="IPR013324">
    <property type="entry name" value="RNA_pol_sigma_r3/r4-like"/>
</dbReference>
<accession>A0A2X4U1H0</accession>
<keyword evidence="3" id="KW-0731">Sigma factor</keyword>
<dbReference type="InterPro" id="IPR007627">
    <property type="entry name" value="RNA_pol_sigma70_r2"/>
</dbReference>
<dbReference type="SUPFAM" id="SSF88659">
    <property type="entry name" value="Sigma3 and sigma4 domains of RNA polymerase sigma factors"/>
    <property type="match status" value="1"/>
</dbReference>
<dbReference type="STRING" id="1219011.GCA_001895045_02581"/>
<sequence>MRIFGGIAKIAVPDDSVPTEVSGTSASDAALLAAHVAGDREAFATLLSRHYDHLWQVARRTSYSPEDAADSLQEALLSAHRMAANFRQDAAVRSWMHTIVVNACLDRIRRNKVRPTVPLFTDESEKPRAVRDSIHDTELALDVRTALFTLPPDQRAAIVAVDVEGYSVREAALRLGVPEGTVKSRCARARRKLAVVLGDLRE</sequence>
<dbReference type="InterPro" id="IPR039425">
    <property type="entry name" value="RNA_pol_sigma-70-like"/>
</dbReference>
<keyword evidence="2" id="KW-0805">Transcription regulation</keyword>
<keyword evidence="5" id="KW-0804">Transcription</keyword>
<comment type="similarity">
    <text evidence="1">Belongs to the sigma-70 factor family. ECF subfamily.</text>
</comment>
<evidence type="ECO:0000313" key="9">
    <source>
        <dbReference type="Proteomes" id="UP000249091"/>
    </source>
</evidence>
<keyword evidence="4" id="KW-0238">DNA-binding</keyword>
<dbReference type="KEGG" id="rcr:NCTC10994_02632"/>
<dbReference type="InterPro" id="IPR036388">
    <property type="entry name" value="WH-like_DNA-bd_sf"/>
</dbReference>
<dbReference type="PANTHER" id="PTHR43133:SF50">
    <property type="entry name" value="ECF RNA POLYMERASE SIGMA FACTOR SIGM"/>
    <property type="match status" value="1"/>
</dbReference>
<gene>
    <name evidence="8" type="primary">rpoE_1</name>
    <name evidence="8" type="ORF">NCTC10994_02632</name>
</gene>
<dbReference type="Gene3D" id="1.10.1740.10">
    <property type="match status" value="1"/>
</dbReference>
<dbReference type="GO" id="GO:0016987">
    <property type="term" value="F:sigma factor activity"/>
    <property type="evidence" value="ECO:0007669"/>
    <property type="project" value="UniProtKB-KW"/>
</dbReference>
<dbReference type="Pfam" id="PF08281">
    <property type="entry name" value="Sigma70_r4_2"/>
    <property type="match status" value="1"/>
</dbReference>
<evidence type="ECO:0000256" key="3">
    <source>
        <dbReference type="ARBA" id="ARBA00023082"/>
    </source>
</evidence>
<evidence type="ECO:0000256" key="5">
    <source>
        <dbReference type="ARBA" id="ARBA00023163"/>
    </source>
</evidence>
<evidence type="ECO:0000259" key="6">
    <source>
        <dbReference type="Pfam" id="PF04542"/>
    </source>
</evidence>
<dbReference type="AlphaFoldDB" id="A0A2X4U1H0"/>
<dbReference type="InterPro" id="IPR013249">
    <property type="entry name" value="RNA_pol_sigma70_r4_t2"/>
</dbReference>
<dbReference type="PANTHER" id="PTHR43133">
    <property type="entry name" value="RNA POLYMERASE ECF-TYPE SIGMA FACTO"/>
    <property type="match status" value="1"/>
</dbReference>
<dbReference type="Gene3D" id="1.10.10.10">
    <property type="entry name" value="Winged helix-like DNA-binding domain superfamily/Winged helix DNA-binding domain"/>
    <property type="match status" value="1"/>
</dbReference>
<dbReference type="InterPro" id="IPR013325">
    <property type="entry name" value="RNA_pol_sigma_r2"/>
</dbReference>